<dbReference type="SMART" id="SM00179">
    <property type="entry name" value="EGF_CA"/>
    <property type="match status" value="7"/>
</dbReference>
<dbReference type="PROSITE" id="PS50026">
    <property type="entry name" value="EGF_3"/>
    <property type="match status" value="7"/>
</dbReference>
<dbReference type="SMART" id="SM00013">
    <property type="entry name" value="LRRNT"/>
    <property type="match status" value="4"/>
</dbReference>
<proteinExistence type="predicted"/>
<dbReference type="Proteomes" id="UP000215902">
    <property type="component" value="Unassembled WGS sequence"/>
</dbReference>
<dbReference type="Pfam" id="PF13855">
    <property type="entry name" value="LRR_8"/>
    <property type="match status" value="5"/>
</dbReference>
<dbReference type="Pfam" id="PF02210">
    <property type="entry name" value="Laminin_G_2"/>
    <property type="match status" value="1"/>
</dbReference>
<dbReference type="PROSITE" id="PS01185">
    <property type="entry name" value="CTCK_1"/>
    <property type="match status" value="1"/>
</dbReference>
<dbReference type="InterPro" id="IPR018097">
    <property type="entry name" value="EGF_Ca-bd_CS"/>
</dbReference>
<dbReference type="GO" id="GO:0005509">
    <property type="term" value="F:calcium ion binding"/>
    <property type="evidence" value="ECO:0007669"/>
    <property type="project" value="InterPro"/>
</dbReference>
<evidence type="ECO:0000256" key="5">
    <source>
        <dbReference type="ARBA" id="ARBA00022614"/>
    </source>
</evidence>
<keyword evidence="4 11" id="KW-0245">EGF-like domain</keyword>
<feature type="disulfide bond" evidence="11">
    <location>
        <begin position="1104"/>
        <end position="1113"/>
    </location>
</feature>
<dbReference type="FunFam" id="2.10.25.10:FF:000012">
    <property type="entry name" value="Delta-like protein"/>
    <property type="match status" value="1"/>
</dbReference>
<gene>
    <name evidence="17" type="ORF">BOX15_Mlig016971g2</name>
</gene>
<feature type="disulfide bond" evidence="11">
    <location>
        <begin position="1064"/>
        <end position="1073"/>
    </location>
</feature>
<feature type="domain" description="EGF-like" evidence="16">
    <location>
        <begin position="1171"/>
        <end position="1207"/>
    </location>
</feature>
<dbReference type="PRINTS" id="PR00019">
    <property type="entry name" value="LEURICHRPT"/>
</dbReference>
<evidence type="ECO:0008006" key="19">
    <source>
        <dbReference type="Google" id="ProtNLM"/>
    </source>
</evidence>
<evidence type="ECO:0000256" key="1">
    <source>
        <dbReference type="ARBA" id="ARBA00004613"/>
    </source>
</evidence>
<feature type="signal peptide" evidence="13">
    <location>
        <begin position="1"/>
        <end position="25"/>
    </location>
</feature>
<feature type="chain" id="PRO_5013193207" description="Protein slit" evidence="13">
    <location>
        <begin position="26"/>
        <end position="1529"/>
    </location>
</feature>
<dbReference type="Pfam" id="PF00008">
    <property type="entry name" value="EGF"/>
    <property type="match status" value="5"/>
</dbReference>
<sequence>MSRLVWYFHLLLIIVLLISQHVTTAGRARDRYQRRRERINRRRYGYLSDAAAGGNQPCPVGCGCSGRSVSCSKAGLTTIPTELPDNVERLNLQSNRISLIRRSDFSGLTKLRILQLQNNRIERIEPGSFDELTQLERLRLNRNRITELPDGLFTRQSNLYRLDLSYNRLTFIGKDTLSGAPRLRNLQLDHNDIRCLTESALRGLERLEVLTLNRNNISTLPENAFSRMARLKTLRLADNNFICDCRLAWLSRWLRQQPQLGLHTKCAQPRLLFGSQVAELSSSDFQCSADHHKLYPSACAMAERANCPRKCYCQEDNVRCNQKDLSEVPEDIPTNVQELHLENNKITLIRRGTFRRLTQLRRLFLNGNQISRLEEGAFEGLDNLYSLVLSRNSIRELPRGIFQGLKFLQLLLLDANKLTCIPEDIFHETRNLAILSLYKNEIKSIAETTFAPLRSIQQLTIAGNPFVCDCNLRWLNDFLREHPRLASSDNVCDSPDRMARKKLGEVASRKFRCRDGESEATRNAGRCELYAECPANCKCEGDTVDCSWKRLSSLPKNLPVATRHLKLSDNMIRDVPVNSILKKLKNLQSIDLSNNLIATIEPDSFRENSNLEVLNLSGNKLRSLDPRMLSGLDKLKILQMSNNHLSCLNSDTFQETPNITVLSVSQNQIRCVMEGTFDTLQNLTSLHLDLNPLHCNCHMKWLPPFAVANHQLMRNSQPLCRSPDLLKDTPVVSLQSRHFVCQQDPSMGCQGVPPCCSGDAVSCDHRAFCPKKCECEGSVVRCIGQGLTEVPDHIPVDSTQLFLGQNMIEQLNFTRLNRLRNLKLLDLSHNQLYGLKSNMFANMSNLESLSVSFNKLACVEARAFAGLSKLKVLILQGNDINSLPFGSFDDLSQLTTIGLNQNPIHCDCNVKWLIDFFQRRGLDNGLSLCASPPDLAMKPIYHARPDDFVCTTATQLNHSKCNICSTEPCLNGGTCRTVSYDRFACDCPAGFEGKRCQNRLDACFGSPCHNQAECEVLRFGRYRCRCKIGFSGTHCETNIDDCIGHRCQNNATCLDGVNNYTCNCSPGFTGRYCETRLHYCTDYNPCQNGGECVTDPATGYRCKCVTGWEGRNCDINPDNCRRQTQPCMNGGSCIDGIGSYTCQCRPGYTGRLCERLEMASLIMDVPDAAVNRGVCTHHECLNGGRCIQEGSEYRCQCLAGYEGKKCEKLTQVGFYDDSFARIETSRIYPSGNITMEMATQQRQGLLLYAGNASAYLIMSLFNGYIRFSYSLGVAPGANGYTYVKINDGKFHTVQAIINRETVTLSVDGMAKTISATYVADAVARSVDALSEAIYIGTLPAAKRDDMQSNVNIRETFSFGGCVKRMLVNGKLVNFKLSDPTNRRLIAGCPAFAKPANPCEKPNLCKNRGVCQPRVEQPAGYRCKCRPNFTGRNCEEKACKRLASREYYTDPETGCRSRRKLKIRRCQGTCLRSTGYCCQPKRLRHRMIKFLCPGGRRITKRVTLVRRCGCAPCGRHNLYSYWYHRTRARR</sequence>
<dbReference type="PANTHER" id="PTHR24369:SF196">
    <property type="entry name" value="RETICULON 4 RECEPTOR LIKE 1"/>
    <property type="match status" value="1"/>
</dbReference>
<dbReference type="PROSITE" id="PS50025">
    <property type="entry name" value="LAM_G_DOMAIN"/>
    <property type="match status" value="1"/>
</dbReference>
<keyword evidence="18" id="KW-1185">Reference proteome</keyword>
<dbReference type="SMART" id="SM00282">
    <property type="entry name" value="LamG"/>
    <property type="match status" value="1"/>
</dbReference>
<feature type="domain" description="EGF-like" evidence="16">
    <location>
        <begin position="1038"/>
        <end position="1074"/>
    </location>
</feature>
<feature type="disulfide bond" evidence="11">
    <location>
        <begin position="1026"/>
        <end position="1035"/>
    </location>
</feature>
<evidence type="ECO:0000256" key="7">
    <source>
        <dbReference type="ARBA" id="ARBA00022737"/>
    </source>
</evidence>
<dbReference type="Gene3D" id="3.80.10.10">
    <property type="entry name" value="Ribonuclease Inhibitor"/>
    <property type="match status" value="5"/>
</dbReference>
<evidence type="ECO:0000259" key="16">
    <source>
        <dbReference type="PROSITE" id="PS50026"/>
    </source>
</evidence>
<feature type="domain" description="EGF-like" evidence="16">
    <location>
        <begin position="1394"/>
        <end position="1434"/>
    </location>
</feature>
<dbReference type="SUPFAM" id="SSF57196">
    <property type="entry name" value="EGF/Laminin"/>
    <property type="match status" value="3"/>
</dbReference>
<dbReference type="GO" id="GO:0005886">
    <property type="term" value="C:plasma membrane"/>
    <property type="evidence" value="ECO:0007669"/>
    <property type="project" value="TreeGrafter"/>
</dbReference>
<feature type="disulfide bond" evidence="11">
    <location>
        <begin position="1144"/>
        <end position="1153"/>
    </location>
</feature>
<feature type="domain" description="CTCK" evidence="14">
    <location>
        <begin position="1438"/>
        <end position="1513"/>
    </location>
</feature>
<feature type="disulfide bond" evidence="11">
    <location>
        <begin position="987"/>
        <end position="996"/>
    </location>
</feature>
<comment type="caution">
    <text evidence="11">Lacks conserved residue(s) required for the propagation of feature annotation.</text>
</comment>
<comment type="caution">
    <text evidence="17">The sequence shown here is derived from an EMBL/GenBank/DDBJ whole genome shotgun (WGS) entry which is preliminary data.</text>
</comment>
<evidence type="ECO:0000256" key="9">
    <source>
        <dbReference type="ARBA" id="ARBA00023157"/>
    </source>
</evidence>
<dbReference type="InterPro" id="IPR013320">
    <property type="entry name" value="ConA-like_dom_sf"/>
</dbReference>
<dbReference type="GO" id="GO:0007399">
    <property type="term" value="P:nervous system development"/>
    <property type="evidence" value="ECO:0007669"/>
    <property type="project" value="UniProtKB-KW"/>
</dbReference>
<dbReference type="SUPFAM" id="SSF49899">
    <property type="entry name" value="Concanavalin A-like lectins/glucanases"/>
    <property type="match status" value="1"/>
</dbReference>
<dbReference type="Pfam" id="PF12661">
    <property type="entry name" value="hEGF"/>
    <property type="match status" value="1"/>
</dbReference>
<dbReference type="InterPro" id="IPR001611">
    <property type="entry name" value="Leu-rich_rpt"/>
</dbReference>
<dbReference type="SMART" id="SM00365">
    <property type="entry name" value="LRR_SD22"/>
    <property type="match status" value="9"/>
</dbReference>
<feature type="disulfide bond" evidence="11">
    <location>
        <begin position="1424"/>
        <end position="1433"/>
    </location>
</feature>
<dbReference type="InterPro" id="IPR000372">
    <property type="entry name" value="LRRNT"/>
</dbReference>
<feature type="disulfide bond" evidence="12">
    <location>
        <begin position="1361"/>
        <end position="1388"/>
    </location>
</feature>
<dbReference type="Gene3D" id="2.10.25.10">
    <property type="entry name" value="Laminin"/>
    <property type="match status" value="7"/>
</dbReference>
<dbReference type="PROSITE" id="PS01225">
    <property type="entry name" value="CTCK_2"/>
    <property type="match status" value="1"/>
</dbReference>
<dbReference type="InterPro" id="IPR001791">
    <property type="entry name" value="Laminin_G"/>
</dbReference>
<dbReference type="InterPro" id="IPR050541">
    <property type="entry name" value="LRR_TM_domain-containing"/>
</dbReference>
<evidence type="ECO:0000259" key="14">
    <source>
        <dbReference type="PROSITE" id="PS01225"/>
    </source>
</evidence>
<keyword evidence="6 13" id="KW-0732">Signal</keyword>
<dbReference type="STRING" id="282301.A0A267F2C1"/>
<dbReference type="SUPFAM" id="SSF57184">
    <property type="entry name" value="Growth factor receptor domain"/>
    <property type="match status" value="1"/>
</dbReference>
<reference evidence="17 18" key="1">
    <citation type="submission" date="2017-06" db="EMBL/GenBank/DDBJ databases">
        <title>A platform for efficient transgenesis in Macrostomum lignano, a flatworm model organism for stem cell research.</title>
        <authorList>
            <person name="Berezikov E."/>
        </authorList>
    </citation>
    <scope>NUCLEOTIDE SEQUENCE [LARGE SCALE GENOMIC DNA]</scope>
    <source>
        <strain evidence="17">DV1</strain>
        <tissue evidence="17">Whole organism</tissue>
    </source>
</reference>
<dbReference type="InterPro" id="IPR032675">
    <property type="entry name" value="LRR_dom_sf"/>
</dbReference>
<evidence type="ECO:0000256" key="13">
    <source>
        <dbReference type="SAM" id="SignalP"/>
    </source>
</evidence>
<dbReference type="SMART" id="SM00082">
    <property type="entry name" value="LRRCT"/>
    <property type="match status" value="4"/>
</dbReference>
<keyword evidence="8" id="KW-0524">Neurogenesis</keyword>
<dbReference type="SUPFAM" id="SSF52058">
    <property type="entry name" value="L domain-like"/>
    <property type="match status" value="2"/>
</dbReference>
<dbReference type="InterPro" id="IPR000483">
    <property type="entry name" value="Cys-rich_flank_reg_C"/>
</dbReference>
<evidence type="ECO:0000256" key="3">
    <source>
        <dbReference type="ARBA" id="ARBA00022525"/>
    </source>
</evidence>
<dbReference type="PROSITE" id="PS01186">
    <property type="entry name" value="EGF_2"/>
    <property type="match status" value="6"/>
</dbReference>
<feature type="domain" description="EGF-like" evidence="16">
    <location>
        <begin position="962"/>
        <end position="997"/>
    </location>
</feature>
<dbReference type="Pfam" id="PF00560">
    <property type="entry name" value="LRR_1"/>
    <property type="match status" value="1"/>
</dbReference>
<dbReference type="Pfam" id="PF01463">
    <property type="entry name" value="LRRCT"/>
    <property type="match status" value="3"/>
</dbReference>
<dbReference type="OrthoDB" id="283575at2759"/>
<evidence type="ECO:0000256" key="11">
    <source>
        <dbReference type="PROSITE-ProRule" id="PRU00076"/>
    </source>
</evidence>
<protein>
    <recommendedName>
        <fullName evidence="19">Protein slit</fullName>
    </recommendedName>
</protein>
<dbReference type="InterPro" id="IPR013032">
    <property type="entry name" value="EGF-like_CS"/>
</dbReference>
<dbReference type="PROSITE" id="PS00022">
    <property type="entry name" value="EGF_1"/>
    <property type="match status" value="7"/>
</dbReference>
<dbReference type="PANTHER" id="PTHR24369">
    <property type="entry name" value="ANTIGEN BSP, PUTATIVE-RELATED"/>
    <property type="match status" value="1"/>
</dbReference>
<dbReference type="InterPro" id="IPR009030">
    <property type="entry name" value="Growth_fac_rcpt_cys_sf"/>
</dbReference>
<dbReference type="FunFam" id="2.10.25.10:FF:000472">
    <property type="entry name" value="Uncharacterized protein, isoform A"/>
    <property type="match status" value="2"/>
</dbReference>
<dbReference type="EMBL" id="NIVC01001499">
    <property type="protein sequence ID" value="PAA67239.1"/>
    <property type="molecule type" value="Genomic_DNA"/>
</dbReference>
<comment type="subcellular location">
    <subcellularLocation>
        <location evidence="1">Secreted</location>
    </subcellularLocation>
</comment>
<keyword evidence="9 11" id="KW-1015">Disulfide bond</keyword>
<evidence type="ECO:0000256" key="10">
    <source>
        <dbReference type="ARBA" id="ARBA00023180"/>
    </source>
</evidence>
<dbReference type="PROSITE" id="PS00010">
    <property type="entry name" value="ASX_HYDROXYL"/>
    <property type="match status" value="2"/>
</dbReference>
<dbReference type="InterPro" id="IPR003591">
    <property type="entry name" value="Leu-rich_rpt_typical-subtyp"/>
</dbReference>
<dbReference type="InterPro" id="IPR000152">
    <property type="entry name" value="EGF-type_Asp/Asn_hydroxyl_site"/>
</dbReference>
<dbReference type="CDD" id="cd00054">
    <property type="entry name" value="EGF_CA"/>
    <property type="match status" value="7"/>
</dbReference>
<dbReference type="Gene3D" id="2.60.120.200">
    <property type="match status" value="1"/>
</dbReference>
<name>A0A267F2C1_9PLAT</name>
<keyword evidence="5" id="KW-0433">Leucine-rich repeat</keyword>
<feature type="domain" description="EGF-like" evidence="16">
    <location>
        <begin position="1076"/>
        <end position="1114"/>
    </location>
</feature>
<dbReference type="Pfam" id="PF01462">
    <property type="entry name" value="LRRNT"/>
    <property type="match status" value="1"/>
</dbReference>
<dbReference type="InterPro" id="IPR001881">
    <property type="entry name" value="EGF-like_Ca-bd_dom"/>
</dbReference>
<feature type="domain" description="EGF-like" evidence="16">
    <location>
        <begin position="999"/>
        <end position="1036"/>
    </location>
</feature>
<feature type="domain" description="EGF-like" evidence="16">
    <location>
        <begin position="1116"/>
        <end position="1154"/>
    </location>
</feature>
<dbReference type="SMART" id="SM00041">
    <property type="entry name" value="CT"/>
    <property type="match status" value="1"/>
</dbReference>
<dbReference type="CDD" id="cd00110">
    <property type="entry name" value="LamG"/>
    <property type="match status" value="1"/>
</dbReference>
<dbReference type="FunFam" id="2.10.25.10:FF:000063">
    <property type="entry name" value="Slit guidance ligand 2"/>
    <property type="match status" value="1"/>
</dbReference>
<organism evidence="17 18">
    <name type="scientific">Macrostomum lignano</name>
    <dbReference type="NCBI Taxonomy" id="282301"/>
    <lineage>
        <taxon>Eukaryota</taxon>
        <taxon>Metazoa</taxon>
        <taxon>Spiralia</taxon>
        <taxon>Lophotrochozoa</taxon>
        <taxon>Platyhelminthes</taxon>
        <taxon>Rhabditophora</taxon>
        <taxon>Macrostomorpha</taxon>
        <taxon>Macrostomida</taxon>
        <taxon>Macrostomidae</taxon>
        <taxon>Macrostomum</taxon>
    </lineage>
</organism>
<evidence type="ECO:0000313" key="17">
    <source>
        <dbReference type="EMBL" id="PAA67239.1"/>
    </source>
</evidence>
<dbReference type="PROSITE" id="PS01187">
    <property type="entry name" value="EGF_CA"/>
    <property type="match status" value="2"/>
</dbReference>
<dbReference type="SMART" id="SM00369">
    <property type="entry name" value="LRR_TYP"/>
    <property type="match status" value="19"/>
</dbReference>
<evidence type="ECO:0000313" key="18">
    <source>
        <dbReference type="Proteomes" id="UP000215902"/>
    </source>
</evidence>
<dbReference type="FunFam" id="3.80.10.10:FF:000002">
    <property type="entry name" value="Slit guidance ligand 2"/>
    <property type="match status" value="3"/>
</dbReference>
<evidence type="ECO:0000256" key="4">
    <source>
        <dbReference type="ARBA" id="ARBA00022536"/>
    </source>
</evidence>
<dbReference type="InterPro" id="IPR000742">
    <property type="entry name" value="EGF"/>
</dbReference>
<dbReference type="SMART" id="SM00181">
    <property type="entry name" value="EGF"/>
    <property type="match status" value="7"/>
</dbReference>
<evidence type="ECO:0000256" key="12">
    <source>
        <dbReference type="PROSITE-ProRule" id="PRU00122"/>
    </source>
</evidence>
<keyword evidence="7" id="KW-0677">Repeat</keyword>
<dbReference type="GO" id="GO:0005576">
    <property type="term" value="C:extracellular region"/>
    <property type="evidence" value="ECO:0007669"/>
    <property type="project" value="UniProtKB-SubCell"/>
</dbReference>
<feature type="domain" description="Laminin G" evidence="15">
    <location>
        <begin position="1211"/>
        <end position="1388"/>
    </location>
</feature>
<evidence type="ECO:0000256" key="2">
    <source>
        <dbReference type="ARBA" id="ARBA00022473"/>
    </source>
</evidence>
<feature type="disulfide bond" evidence="11">
    <location>
        <begin position="1197"/>
        <end position="1206"/>
    </location>
</feature>
<evidence type="ECO:0000256" key="8">
    <source>
        <dbReference type="ARBA" id="ARBA00022902"/>
    </source>
</evidence>
<evidence type="ECO:0000256" key="6">
    <source>
        <dbReference type="ARBA" id="ARBA00022729"/>
    </source>
</evidence>
<keyword evidence="3" id="KW-0964">Secreted</keyword>
<keyword evidence="2" id="KW-0217">Developmental protein</keyword>
<dbReference type="InterPro" id="IPR006207">
    <property type="entry name" value="Cys_knot_C"/>
</dbReference>
<evidence type="ECO:0000259" key="15">
    <source>
        <dbReference type="PROSITE" id="PS50025"/>
    </source>
</evidence>
<keyword evidence="10" id="KW-0325">Glycoprotein</keyword>
<dbReference type="PROSITE" id="PS51450">
    <property type="entry name" value="LRR"/>
    <property type="match status" value="7"/>
</dbReference>
<accession>A0A267F2C1</accession>
<dbReference type="SMART" id="SM00364">
    <property type="entry name" value="LRR_BAC"/>
    <property type="match status" value="6"/>
</dbReference>